<sequence length="231" mass="24582">MRKPTLLLTRPAESAERFAAALDPVAIAGMRVLIAPLMRIDPVATEPPAVEAAIFTSAQGPRHAPPGAGRPAYCVGAQTTAAARAHGWQAICAGQTAAALVDTLRTDPPAGRLTHLAGAHQRGDIAERLRDAGLHAMRHTIYRQVLLPLSDAARDALEGPAIVPLFSPRTARQFCEQLALPAPQARLILLSAAVDMGLDRVNPEEIRIAKAPTGVEMRKTVEIECRRITSA</sequence>
<dbReference type="AlphaFoldDB" id="A0A975JCV7"/>
<evidence type="ECO:0000313" key="3">
    <source>
        <dbReference type="Proteomes" id="UP000683291"/>
    </source>
</evidence>
<keyword evidence="3" id="KW-1185">Reference proteome</keyword>
<dbReference type="InterPro" id="IPR036108">
    <property type="entry name" value="4pyrrol_syn_uPrphyn_synt_sf"/>
</dbReference>
<dbReference type="Pfam" id="PF02602">
    <property type="entry name" value="HEM4"/>
    <property type="match status" value="1"/>
</dbReference>
<name>A0A975JCV7_9RHOB</name>
<evidence type="ECO:0000259" key="1">
    <source>
        <dbReference type="Pfam" id="PF02602"/>
    </source>
</evidence>
<proteinExistence type="predicted"/>
<protein>
    <submittedName>
        <fullName evidence="2">Uroporphyrinogen-III synthase</fullName>
    </submittedName>
</protein>
<organism evidence="2 3">
    <name type="scientific">Sulfitobacter albidus</name>
    <dbReference type="NCBI Taxonomy" id="2829501"/>
    <lineage>
        <taxon>Bacteria</taxon>
        <taxon>Pseudomonadati</taxon>
        <taxon>Pseudomonadota</taxon>
        <taxon>Alphaproteobacteria</taxon>
        <taxon>Rhodobacterales</taxon>
        <taxon>Roseobacteraceae</taxon>
        <taxon>Sulfitobacter</taxon>
    </lineage>
</organism>
<dbReference type="EMBL" id="CP073581">
    <property type="protein sequence ID" value="QUJ76149.1"/>
    <property type="molecule type" value="Genomic_DNA"/>
</dbReference>
<dbReference type="GO" id="GO:0004852">
    <property type="term" value="F:uroporphyrinogen-III synthase activity"/>
    <property type="evidence" value="ECO:0007669"/>
    <property type="project" value="InterPro"/>
</dbReference>
<reference evidence="2" key="1">
    <citation type="submission" date="2021-04" db="EMBL/GenBank/DDBJ databases">
        <title>Complete genome sequence for Sulfitobacter sp. strain JK7-1.</title>
        <authorList>
            <person name="Park S.-J."/>
        </authorList>
    </citation>
    <scope>NUCLEOTIDE SEQUENCE</scope>
    <source>
        <strain evidence="2">JK7-1</strain>
    </source>
</reference>
<dbReference type="KEGG" id="sual:KDD17_14735"/>
<gene>
    <name evidence="2" type="ORF">KDD17_14735</name>
</gene>
<dbReference type="SUPFAM" id="SSF69618">
    <property type="entry name" value="HemD-like"/>
    <property type="match status" value="1"/>
</dbReference>
<dbReference type="Proteomes" id="UP000683291">
    <property type="component" value="Chromosome 1"/>
</dbReference>
<dbReference type="GO" id="GO:0033014">
    <property type="term" value="P:tetrapyrrole biosynthetic process"/>
    <property type="evidence" value="ECO:0007669"/>
    <property type="project" value="InterPro"/>
</dbReference>
<feature type="domain" description="Tetrapyrrole biosynthesis uroporphyrinogen III synthase" evidence="1">
    <location>
        <begin position="28"/>
        <end position="178"/>
    </location>
</feature>
<dbReference type="RefSeq" id="WP_212704347.1">
    <property type="nucleotide sequence ID" value="NZ_CP073581.1"/>
</dbReference>
<dbReference type="InterPro" id="IPR003754">
    <property type="entry name" value="4pyrrol_synth_uPrphyn_synth"/>
</dbReference>
<dbReference type="Gene3D" id="3.40.50.10090">
    <property type="match status" value="2"/>
</dbReference>
<accession>A0A975JCV7</accession>
<dbReference type="CDD" id="cd06578">
    <property type="entry name" value="HemD"/>
    <property type="match status" value="1"/>
</dbReference>
<evidence type="ECO:0000313" key="2">
    <source>
        <dbReference type="EMBL" id="QUJ76149.1"/>
    </source>
</evidence>